<evidence type="ECO:0000256" key="2">
    <source>
        <dbReference type="SAM" id="MobiDB-lite"/>
    </source>
</evidence>
<feature type="domain" description="UDENN" evidence="3">
    <location>
        <begin position="183"/>
        <end position="625"/>
    </location>
</feature>
<proteinExistence type="predicted"/>
<dbReference type="Gene3D" id="3.40.50.11500">
    <property type="match status" value="1"/>
</dbReference>
<dbReference type="SMART" id="SM00799">
    <property type="entry name" value="DENN"/>
    <property type="match status" value="1"/>
</dbReference>
<dbReference type="PANTHER" id="PTHR15288">
    <property type="entry name" value="DENN DOMAIN-CONTAINING PROTEIN 2"/>
    <property type="match status" value="1"/>
</dbReference>
<sequence>MDLETKYSSLKQKYKKLKKEHKRLQSSYDSLLSANQHDKSLIESLRFDLEKCDFSNFESLQNSITSSPIPKPSILLASYPSDLLQNTPKLGFSAHNFLKQVENFKSDPLLTPTSNNPKMLPNNRQSSLTKNEQILLLSPKPKKKNPNSPIIRSPNMSSGKTPQANPDQSLNIEQGLSYNYQGFFIIGLGRDEKQIISNKVRILFSHILDTASISQAIIDVIPDLCFPLGAEARKLKLSGSASDLNGVLYSQVPSKRNHSCFLFTLRAEEAVGDPPHHDLPNTEQEILYFICIRIDDLCLDCNGMEWVVPKVYALASYIPAIDLHYDFLRSLLLIKRLFRTNMIASEDAGGLAGLVENECCKDEVNQLESFARSESISPNLHLEFGIAQIEPIIYKCPSDLSGIDLVWLCLPLFSSLRFYDFFWLLLAILQEKSVVFVSSNLSVLSSCVLGMVSLLRPFKWPNLMVPIVPNSLREVLDAPIPLIAGIPTISNSERQNYTSIIWVLLDEHNTSRKVQGSKEIVQEVAEPEVPQLRRNLFESYKIFEGDGFRYTGSAEEKENCHKISGELKKYFQRIIEAFRGVVITNNDLTNVLVSKFPIYDHKFIRAFAQTLIFQNKLSEISNIIR</sequence>
<evidence type="ECO:0000256" key="1">
    <source>
        <dbReference type="SAM" id="Coils"/>
    </source>
</evidence>
<gene>
    <name evidence="4" type="ORF">SteCoe_32090</name>
</gene>
<feature type="region of interest" description="Disordered" evidence="2">
    <location>
        <begin position="136"/>
        <end position="169"/>
    </location>
</feature>
<name>A0A1R2AZW6_9CILI</name>
<dbReference type="InterPro" id="IPR043153">
    <property type="entry name" value="DENN_C"/>
</dbReference>
<dbReference type="AlphaFoldDB" id="A0A1R2AZW6"/>
<dbReference type="PROSITE" id="PS50211">
    <property type="entry name" value="DENN"/>
    <property type="match status" value="1"/>
</dbReference>
<evidence type="ECO:0000313" key="5">
    <source>
        <dbReference type="Proteomes" id="UP000187209"/>
    </source>
</evidence>
<evidence type="ECO:0000259" key="3">
    <source>
        <dbReference type="PROSITE" id="PS50211"/>
    </source>
</evidence>
<dbReference type="InterPro" id="IPR051942">
    <property type="entry name" value="DENN_domain_containing_2"/>
</dbReference>
<feature type="compositionally biased region" description="Polar residues" evidence="2">
    <location>
        <begin position="154"/>
        <end position="169"/>
    </location>
</feature>
<dbReference type="EMBL" id="MPUH01001132">
    <property type="protein sequence ID" value="OMJ70027.1"/>
    <property type="molecule type" value="Genomic_DNA"/>
</dbReference>
<reference evidence="4 5" key="1">
    <citation type="submission" date="2016-11" db="EMBL/GenBank/DDBJ databases">
        <title>The macronuclear genome of Stentor coeruleus: a giant cell with tiny introns.</title>
        <authorList>
            <person name="Slabodnick M."/>
            <person name="Ruby J.G."/>
            <person name="Reiff S.B."/>
            <person name="Swart E.C."/>
            <person name="Gosai S."/>
            <person name="Prabakaran S."/>
            <person name="Witkowska E."/>
            <person name="Larue G.E."/>
            <person name="Fisher S."/>
            <person name="Freeman R.M."/>
            <person name="Gunawardena J."/>
            <person name="Chu W."/>
            <person name="Stover N.A."/>
            <person name="Gregory B.D."/>
            <person name="Nowacki M."/>
            <person name="Derisi J."/>
            <person name="Roy S.W."/>
            <person name="Marshall W.F."/>
            <person name="Sood P."/>
        </authorList>
    </citation>
    <scope>NUCLEOTIDE SEQUENCE [LARGE SCALE GENOMIC DNA]</scope>
    <source>
        <strain evidence="4">WM001</strain>
    </source>
</reference>
<keyword evidence="1" id="KW-0175">Coiled coil</keyword>
<comment type="caution">
    <text evidence="4">The sequence shown here is derived from an EMBL/GenBank/DDBJ whole genome shotgun (WGS) entry which is preliminary data.</text>
</comment>
<feature type="coiled-coil region" evidence="1">
    <location>
        <begin position="7"/>
        <end position="34"/>
    </location>
</feature>
<organism evidence="4 5">
    <name type="scientific">Stentor coeruleus</name>
    <dbReference type="NCBI Taxonomy" id="5963"/>
    <lineage>
        <taxon>Eukaryota</taxon>
        <taxon>Sar</taxon>
        <taxon>Alveolata</taxon>
        <taxon>Ciliophora</taxon>
        <taxon>Postciliodesmatophora</taxon>
        <taxon>Heterotrichea</taxon>
        <taxon>Heterotrichida</taxon>
        <taxon>Stentoridae</taxon>
        <taxon>Stentor</taxon>
    </lineage>
</organism>
<keyword evidence="5" id="KW-1185">Reference proteome</keyword>
<dbReference type="InterPro" id="IPR001194">
    <property type="entry name" value="cDENN_dom"/>
</dbReference>
<protein>
    <recommendedName>
        <fullName evidence="3">UDENN domain-containing protein</fullName>
    </recommendedName>
</protein>
<dbReference type="Pfam" id="PF02141">
    <property type="entry name" value="DENN"/>
    <property type="match status" value="1"/>
</dbReference>
<accession>A0A1R2AZW6</accession>
<dbReference type="Proteomes" id="UP000187209">
    <property type="component" value="Unassembled WGS sequence"/>
</dbReference>
<dbReference type="PANTHER" id="PTHR15288:SF0">
    <property type="entry name" value="UDENN DOMAIN-CONTAINING PROTEIN"/>
    <property type="match status" value="1"/>
</dbReference>
<dbReference type="InterPro" id="IPR037516">
    <property type="entry name" value="Tripartite_DENN"/>
</dbReference>
<evidence type="ECO:0000313" key="4">
    <source>
        <dbReference type="EMBL" id="OMJ70027.1"/>
    </source>
</evidence>
<dbReference type="OrthoDB" id="305861at2759"/>